<evidence type="ECO:0000313" key="1">
    <source>
        <dbReference type="EMBL" id="MDU0355285.1"/>
    </source>
</evidence>
<comment type="caution">
    <text evidence="1">The sequence shown here is derived from an EMBL/GenBank/DDBJ whole genome shotgun (WGS) entry which is preliminary data.</text>
</comment>
<gene>
    <name evidence="1" type="ORF">RS130_16450</name>
</gene>
<sequence>MLGIALKVDETDKFLEVDIDPSLLETNIDAKALFNLVSNSEYSNFFIFDEDIINVISNCKNAKANHDNRIITKRIGERRDSDIKCTIREDELSASLT</sequence>
<proteinExistence type="predicted"/>
<dbReference type="Proteomes" id="UP001247805">
    <property type="component" value="Unassembled WGS sequence"/>
</dbReference>
<name>A0ABU3SZ37_9ALTE</name>
<evidence type="ECO:0000313" key="2">
    <source>
        <dbReference type="Proteomes" id="UP001247805"/>
    </source>
</evidence>
<organism evidence="1 2">
    <name type="scientific">Paraglaciecola aquimarina</name>
    <dbReference type="NCBI Taxonomy" id="1235557"/>
    <lineage>
        <taxon>Bacteria</taxon>
        <taxon>Pseudomonadati</taxon>
        <taxon>Pseudomonadota</taxon>
        <taxon>Gammaproteobacteria</taxon>
        <taxon>Alteromonadales</taxon>
        <taxon>Alteromonadaceae</taxon>
        <taxon>Paraglaciecola</taxon>
    </lineage>
</organism>
<dbReference type="EMBL" id="JAWDIO010000002">
    <property type="protein sequence ID" value="MDU0355285.1"/>
    <property type="molecule type" value="Genomic_DNA"/>
</dbReference>
<accession>A0ABU3SZ37</accession>
<reference evidence="1 2" key="1">
    <citation type="submission" date="2023-10" db="EMBL/GenBank/DDBJ databases">
        <title>Glaciecola aquimarina strain GGW-M5 nov., isolated from a coastal seawater.</title>
        <authorList>
            <person name="Bayburt H."/>
            <person name="Kim J.M."/>
            <person name="Choi B.J."/>
            <person name="Jeon C.O."/>
        </authorList>
    </citation>
    <scope>NUCLEOTIDE SEQUENCE [LARGE SCALE GENOMIC DNA]</scope>
    <source>
        <strain evidence="1 2">KCTC 32108</strain>
    </source>
</reference>
<keyword evidence="2" id="KW-1185">Reference proteome</keyword>
<protein>
    <submittedName>
        <fullName evidence="1">Uncharacterized protein</fullName>
    </submittedName>
</protein>
<dbReference type="RefSeq" id="WP_316026832.1">
    <property type="nucleotide sequence ID" value="NZ_JAWDIO010000002.1"/>
</dbReference>